<protein>
    <recommendedName>
        <fullName evidence="4">Type IV secretion system coupling protein TraD DNA-binding domain-containing protein</fullName>
    </recommendedName>
</protein>
<dbReference type="PANTHER" id="PTHR30121:SF11">
    <property type="entry name" value="AAA+ ATPASE DOMAIN-CONTAINING PROTEIN"/>
    <property type="match status" value="1"/>
</dbReference>
<accession>A0A7W7FVX5</accession>
<gene>
    <name evidence="2" type="ORF">HNR67_005578</name>
</gene>
<evidence type="ECO:0000313" key="2">
    <source>
        <dbReference type="EMBL" id="MBB4679460.1"/>
    </source>
</evidence>
<feature type="region of interest" description="Disordered" evidence="1">
    <location>
        <begin position="426"/>
        <end position="462"/>
    </location>
</feature>
<dbReference type="Gene3D" id="3.40.50.300">
    <property type="entry name" value="P-loop containing nucleotide triphosphate hydrolases"/>
    <property type="match status" value="2"/>
</dbReference>
<keyword evidence="3" id="KW-1185">Reference proteome</keyword>
<dbReference type="InterPro" id="IPR051162">
    <property type="entry name" value="T4SS_component"/>
</dbReference>
<reference evidence="2 3" key="1">
    <citation type="submission" date="2020-08" db="EMBL/GenBank/DDBJ databases">
        <title>Sequencing the genomes of 1000 actinobacteria strains.</title>
        <authorList>
            <person name="Klenk H.-P."/>
        </authorList>
    </citation>
    <scope>NUCLEOTIDE SEQUENCE [LARGE SCALE GENOMIC DNA]</scope>
    <source>
        <strain evidence="2 3">DSM 44230</strain>
    </source>
</reference>
<dbReference type="AlphaFoldDB" id="A0A7W7FVX5"/>
<dbReference type="EMBL" id="JACHMH010000001">
    <property type="protein sequence ID" value="MBB4679460.1"/>
    <property type="molecule type" value="Genomic_DNA"/>
</dbReference>
<evidence type="ECO:0008006" key="4">
    <source>
        <dbReference type="Google" id="ProtNLM"/>
    </source>
</evidence>
<dbReference type="RefSeq" id="WP_185005209.1">
    <property type="nucleotide sequence ID" value="NZ_BAAAUI010000001.1"/>
</dbReference>
<dbReference type="PANTHER" id="PTHR30121">
    <property type="entry name" value="UNCHARACTERIZED PROTEIN YJGR-RELATED"/>
    <property type="match status" value="1"/>
</dbReference>
<evidence type="ECO:0000313" key="3">
    <source>
        <dbReference type="Proteomes" id="UP000533598"/>
    </source>
</evidence>
<name>A0A7W7FVX5_9PSEU</name>
<sequence length="462" mass="50182">MPAHNDTAAHAGPRRLTLTPADDRRRQAPKPLGHADAGPARRVVLRVPDARYHLHICGETGAGKTTLLLNLALADIYAGRGLAVIEPRGDLIRDLLDRMPADAGQRLVLIDPDETEAPPSLNVLDPTGLGGETVADQLVSTLHRLYHAWWGPRVEDTLRAATLTLTRQPGATLADIPLLLTNTAYRRQVTAAVRAEDPTGIGAFWHAFDQLTPTAAANAMGPVLSKLRAVTTRRFVADLFGTARSSFHPADILDGGILLARLPKGELGEDTSRLVGSLLLSSLWQATTARAGQPEPHRRDATVLVDECQNYLHLPTPLDDALTESRGYHVSWVLAHQHLDQLTTVLRTALSANARNKILLGVSPEDARHFAPHVGPHLSALDLHTLNAYQAACRLVVANTNTTGFTLRTQPPPPAIPGRAEQLRHAARRQGLPRATRQQNVARRRRRIPGPDEQAAHPITDL</sequence>
<dbReference type="InterPro" id="IPR027417">
    <property type="entry name" value="P-loop_NTPase"/>
</dbReference>
<dbReference type="Proteomes" id="UP000533598">
    <property type="component" value="Unassembled WGS sequence"/>
</dbReference>
<organism evidence="2 3">
    <name type="scientific">Crossiella cryophila</name>
    <dbReference type="NCBI Taxonomy" id="43355"/>
    <lineage>
        <taxon>Bacteria</taxon>
        <taxon>Bacillati</taxon>
        <taxon>Actinomycetota</taxon>
        <taxon>Actinomycetes</taxon>
        <taxon>Pseudonocardiales</taxon>
        <taxon>Pseudonocardiaceae</taxon>
        <taxon>Crossiella</taxon>
    </lineage>
</organism>
<comment type="caution">
    <text evidence="2">The sequence shown here is derived from an EMBL/GenBank/DDBJ whole genome shotgun (WGS) entry which is preliminary data.</text>
</comment>
<feature type="region of interest" description="Disordered" evidence="1">
    <location>
        <begin position="1"/>
        <end position="40"/>
    </location>
</feature>
<dbReference type="SUPFAM" id="SSF52540">
    <property type="entry name" value="P-loop containing nucleoside triphosphate hydrolases"/>
    <property type="match status" value="1"/>
</dbReference>
<proteinExistence type="predicted"/>
<evidence type="ECO:0000256" key="1">
    <source>
        <dbReference type="SAM" id="MobiDB-lite"/>
    </source>
</evidence>